<keyword evidence="6" id="KW-0695">RNA-directed DNA polymerase</keyword>
<dbReference type="GO" id="GO:0003964">
    <property type="term" value="F:RNA-directed DNA polymerase activity"/>
    <property type="evidence" value="ECO:0007669"/>
    <property type="project" value="UniProtKB-KW"/>
</dbReference>
<feature type="non-terminal residue" evidence="8">
    <location>
        <position position="1"/>
    </location>
</feature>
<dbReference type="PANTHER" id="PTHR41694:SF3">
    <property type="entry name" value="RNA-DIRECTED DNA POLYMERASE-RELATED"/>
    <property type="match status" value="1"/>
</dbReference>
<dbReference type="Pfam" id="PF06817">
    <property type="entry name" value="RVT_thumb"/>
    <property type="match status" value="1"/>
</dbReference>
<proteinExistence type="predicted"/>
<keyword evidence="1" id="KW-0808">Transferase</keyword>
<evidence type="ECO:0000313" key="9">
    <source>
        <dbReference type="Proteomes" id="UP000589485"/>
    </source>
</evidence>
<feature type="domain" description="Reverse transcriptase thumb" evidence="7">
    <location>
        <begin position="1"/>
        <end position="50"/>
    </location>
</feature>
<keyword evidence="9" id="KW-1185">Reference proteome</keyword>
<dbReference type="GO" id="GO:0035613">
    <property type="term" value="F:RNA stem-loop binding"/>
    <property type="evidence" value="ECO:0007669"/>
    <property type="project" value="TreeGrafter"/>
</dbReference>
<dbReference type="AlphaFoldDB" id="A0A7K7TH69"/>
<dbReference type="GO" id="GO:0016787">
    <property type="term" value="F:hydrolase activity"/>
    <property type="evidence" value="ECO:0007669"/>
    <property type="project" value="UniProtKB-KW"/>
</dbReference>
<dbReference type="OrthoDB" id="9395730at2759"/>
<comment type="caution">
    <text evidence="8">The sequence shown here is derived from an EMBL/GenBank/DDBJ whole genome shotgun (WGS) entry which is preliminary data.</text>
</comment>
<evidence type="ECO:0000256" key="3">
    <source>
        <dbReference type="ARBA" id="ARBA00022722"/>
    </source>
</evidence>
<dbReference type="PANTHER" id="PTHR41694">
    <property type="entry name" value="ENDOGENOUS RETROVIRUS GROUP K MEMBER POL PROTEIN"/>
    <property type="match status" value="1"/>
</dbReference>
<organism evidence="8 9">
    <name type="scientific">Sapayoa aenigma</name>
    <name type="common">broad-billed sapayoa</name>
    <dbReference type="NCBI Taxonomy" id="239371"/>
    <lineage>
        <taxon>Eukaryota</taxon>
        <taxon>Metazoa</taxon>
        <taxon>Chordata</taxon>
        <taxon>Craniata</taxon>
        <taxon>Vertebrata</taxon>
        <taxon>Euteleostomi</taxon>
        <taxon>Archelosauria</taxon>
        <taxon>Archosauria</taxon>
        <taxon>Dinosauria</taxon>
        <taxon>Saurischia</taxon>
        <taxon>Theropoda</taxon>
        <taxon>Coelurosauria</taxon>
        <taxon>Aves</taxon>
        <taxon>Neognathae</taxon>
        <taxon>Neoaves</taxon>
        <taxon>Telluraves</taxon>
        <taxon>Australaves</taxon>
        <taxon>Passeriformes</taxon>
        <taxon>Tyrannidae</taxon>
        <taxon>Sapayoa</taxon>
    </lineage>
</organism>
<sequence>LQKLLGAISWVRTFLGISTAELHPLFQLLKGDPDLTSPRHLTPAAQEALQKVSAALTEQQAHRRLEEVPIDLFVINVDFQPYGFLAQWEPRKKDPLVIC</sequence>
<keyword evidence="5" id="KW-0378">Hydrolase</keyword>
<evidence type="ECO:0000256" key="2">
    <source>
        <dbReference type="ARBA" id="ARBA00022695"/>
    </source>
</evidence>
<evidence type="ECO:0000256" key="1">
    <source>
        <dbReference type="ARBA" id="ARBA00022679"/>
    </source>
</evidence>
<keyword evidence="4" id="KW-0255">Endonuclease</keyword>
<protein>
    <submittedName>
        <fullName evidence="8">POK6 protein</fullName>
    </submittedName>
</protein>
<gene>
    <name evidence="8" type="primary">Ervk6_2</name>
    <name evidence="8" type="ORF">SAPAEN_R15263</name>
</gene>
<name>A0A7K7TH69_9TYRA</name>
<dbReference type="Gene3D" id="3.30.70.270">
    <property type="match status" value="1"/>
</dbReference>
<dbReference type="EMBL" id="VZSY01003655">
    <property type="protein sequence ID" value="NXA16179.1"/>
    <property type="molecule type" value="Genomic_DNA"/>
</dbReference>
<evidence type="ECO:0000313" key="8">
    <source>
        <dbReference type="EMBL" id="NXA16179.1"/>
    </source>
</evidence>
<accession>A0A7K7TH69</accession>
<evidence type="ECO:0000259" key="7">
    <source>
        <dbReference type="Pfam" id="PF06817"/>
    </source>
</evidence>
<dbReference type="GO" id="GO:0004519">
    <property type="term" value="F:endonuclease activity"/>
    <property type="evidence" value="ECO:0007669"/>
    <property type="project" value="UniProtKB-KW"/>
</dbReference>
<reference evidence="8 9" key="1">
    <citation type="submission" date="2019-09" db="EMBL/GenBank/DDBJ databases">
        <title>Bird 10,000 Genomes (B10K) Project - Family phase.</title>
        <authorList>
            <person name="Zhang G."/>
        </authorList>
    </citation>
    <scope>NUCLEOTIDE SEQUENCE [LARGE SCALE GENOMIC DNA]</scope>
    <source>
        <strain evidence="8">B10K-DU-030-41</strain>
        <tissue evidence="8">Muscle</tissue>
    </source>
</reference>
<evidence type="ECO:0000256" key="5">
    <source>
        <dbReference type="ARBA" id="ARBA00022801"/>
    </source>
</evidence>
<dbReference type="SUPFAM" id="SSF56672">
    <property type="entry name" value="DNA/RNA polymerases"/>
    <property type="match status" value="1"/>
</dbReference>
<evidence type="ECO:0000256" key="6">
    <source>
        <dbReference type="ARBA" id="ARBA00022918"/>
    </source>
</evidence>
<feature type="non-terminal residue" evidence="8">
    <location>
        <position position="99"/>
    </location>
</feature>
<keyword evidence="2" id="KW-0548">Nucleotidyltransferase</keyword>
<dbReference type="Proteomes" id="UP000589485">
    <property type="component" value="Unassembled WGS sequence"/>
</dbReference>
<dbReference type="InterPro" id="IPR043128">
    <property type="entry name" value="Rev_trsase/Diguanyl_cyclase"/>
</dbReference>
<dbReference type="InterPro" id="IPR043502">
    <property type="entry name" value="DNA/RNA_pol_sf"/>
</dbReference>
<evidence type="ECO:0000256" key="4">
    <source>
        <dbReference type="ARBA" id="ARBA00022759"/>
    </source>
</evidence>
<dbReference type="InterPro" id="IPR010661">
    <property type="entry name" value="RVT_thumb"/>
</dbReference>
<keyword evidence="3" id="KW-0540">Nuclease</keyword>